<accession>A0ABP9V7D7</accession>
<dbReference type="PANTHER" id="PTHR43591">
    <property type="entry name" value="METHYLTRANSFERASE"/>
    <property type="match status" value="1"/>
</dbReference>
<sequence length="250" mass="27685">MLTPMTPAPRKPSQKPSVGDKQDKGQDVQAMFASIAPSYDLLNRVLSFGVDIFWRKEAAALALAHDPKRVLDIATGTGDFALELKGRAPQIDLTASDFVPEMLAIAREKAAAKHLEITFEEGDALKLPYPDASFDAVTCTFGFRNFSDYAQGLAEMWRVLRPNGRAVILEFPPPARGLFGSLFRFYFRQILPRVGAVISGNTDAYTYLPESVLAFPEPERLAQLMRATGFRTRYKLLSFGIAAIHVGDKR</sequence>
<dbReference type="NCBIfam" id="TIGR01934">
    <property type="entry name" value="MenG_MenH_UbiE"/>
    <property type="match status" value="1"/>
</dbReference>
<gene>
    <name evidence="4 6" type="primary">menG</name>
    <name evidence="6" type="ORF">Dxin01_00915</name>
</gene>
<keyword evidence="2 4" id="KW-0808">Transferase</keyword>
<comment type="caution">
    <text evidence="4">Lacks conserved residue(s) required for the propagation of feature annotation.</text>
</comment>
<evidence type="ECO:0000256" key="3">
    <source>
        <dbReference type="ARBA" id="ARBA00022691"/>
    </source>
</evidence>
<dbReference type="InterPro" id="IPR004033">
    <property type="entry name" value="UbiE/COQ5_MeTrFase"/>
</dbReference>
<comment type="function">
    <text evidence="4">Methyltransferase required for the conversion of demethylmenaquinol (DMKH2) to menaquinol (MKH2).</text>
</comment>
<keyword evidence="7" id="KW-1185">Reference proteome</keyword>
<dbReference type="InterPro" id="IPR029063">
    <property type="entry name" value="SAM-dependent_MTases_sf"/>
</dbReference>
<feature type="region of interest" description="Disordered" evidence="5">
    <location>
        <begin position="1"/>
        <end position="24"/>
    </location>
</feature>
<dbReference type="PANTHER" id="PTHR43591:SF24">
    <property type="entry name" value="2-METHOXY-6-POLYPRENYL-1,4-BENZOQUINOL METHYLASE, MITOCHONDRIAL"/>
    <property type="match status" value="1"/>
</dbReference>
<dbReference type="Pfam" id="PF01209">
    <property type="entry name" value="Ubie_methyltran"/>
    <property type="match status" value="1"/>
</dbReference>
<dbReference type="EC" id="2.1.1.163" evidence="4"/>
<evidence type="ECO:0000256" key="1">
    <source>
        <dbReference type="ARBA" id="ARBA00022603"/>
    </source>
</evidence>
<reference evidence="6 7" key="1">
    <citation type="submission" date="2024-02" db="EMBL/GenBank/DDBJ databases">
        <title>Deinococcus xinjiangensis NBRC 107630.</title>
        <authorList>
            <person name="Ichikawa N."/>
            <person name="Katano-Makiyama Y."/>
            <person name="Hidaka K."/>
        </authorList>
    </citation>
    <scope>NUCLEOTIDE SEQUENCE [LARGE SCALE GENOMIC DNA]</scope>
    <source>
        <strain evidence="6 7">NBRC 107630</strain>
    </source>
</reference>
<comment type="caution">
    <text evidence="6">The sequence shown here is derived from an EMBL/GenBank/DDBJ whole genome shotgun (WGS) entry which is preliminary data.</text>
</comment>
<dbReference type="Gene3D" id="3.40.50.150">
    <property type="entry name" value="Vaccinia Virus protein VP39"/>
    <property type="match status" value="1"/>
</dbReference>
<feature type="compositionally biased region" description="Pro residues" evidence="5">
    <location>
        <begin position="1"/>
        <end position="10"/>
    </location>
</feature>
<dbReference type="PROSITE" id="PS51608">
    <property type="entry name" value="SAM_MT_UBIE"/>
    <property type="match status" value="1"/>
</dbReference>
<dbReference type="HAMAP" id="MF_01813">
    <property type="entry name" value="MenG_UbiE_methyltr"/>
    <property type="match status" value="1"/>
</dbReference>
<organism evidence="6 7">
    <name type="scientific">Deinococcus xinjiangensis</name>
    <dbReference type="NCBI Taxonomy" id="457454"/>
    <lineage>
        <taxon>Bacteria</taxon>
        <taxon>Thermotogati</taxon>
        <taxon>Deinococcota</taxon>
        <taxon>Deinococci</taxon>
        <taxon>Deinococcales</taxon>
        <taxon>Deinococcaceae</taxon>
        <taxon>Deinococcus</taxon>
    </lineage>
</organism>
<comment type="similarity">
    <text evidence="4">Belongs to the class I-like SAM-binding methyltransferase superfamily. MenG/UbiE family.</text>
</comment>
<feature type="binding site" evidence="4">
    <location>
        <position position="97"/>
    </location>
    <ligand>
        <name>S-adenosyl-L-methionine</name>
        <dbReference type="ChEBI" id="CHEBI:59789"/>
    </ligand>
</feature>
<protein>
    <recommendedName>
        <fullName evidence="4">Demethylmenaquinone methyltransferase</fullName>
        <ecNumber evidence="4">2.1.1.163</ecNumber>
    </recommendedName>
</protein>
<comment type="pathway">
    <text evidence="4">Quinol/quinone metabolism; menaquinone biosynthesis; menaquinol from 1,4-dihydroxy-2-naphthoate: step 2/2.</text>
</comment>
<evidence type="ECO:0000256" key="2">
    <source>
        <dbReference type="ARBA" id="ARBA00022679"/>
    </source>
</evidence>
<dbReference type="EMBL" id="BAABRN010000007">
    <property type="protein sequence ID" value="GAA5501184.1"/>
    <property type="molecule type" value="Genomic_DNA"/>
</dbReference>
<keyword evidence="3 4" id="KW-0949">S-adenosyl-L-methionine</keyword>
<dbReference type="CDD" id="cd02440">
    <property type="entry name" value="AdoMet_MTases"/>
    <property type="match status" value="1"/>
</dbReference>
<dbReference type="SUPFAM" id="SSF53335">
    <property type="entry name" value="S-adenosyl-L-methionine-dependent methyltransferases"/>
    <property type="match status" value="1"/>
</dbReference>
<dbReference type="GO" id="GO:0008168">
    <property type="term" value="F:methyltransferase activity"/>
    <property type="evidence" value="ECO:0007669"/>
    <property type="project" value="UniProtKB-KW"/>
</dbReference>
<evidence type="ECO:0000313" key="6">
    <source>
        <dbReference type="EMBL" id="GAA5501184.1"/>
    </source>
</evidence>
<proteinExistence type="inferred from homology"/>
<comment type="catalytic activity">
    <reaction evidence="4">
        <text>a 2-demethylmenaquinol + S-adenosyl-L-methionine = a menaquinol + S-adenosyl-L-homocysteine + H(+)</text>
        <dbReference type="Rhea" id="RHEA:42640"/>
        <dbReference type="Rhea" id="RHEA-COMP:9539"/>
        <dbReference type="Rhea" id="RHEA-COMP:9563"/>
        <dbReference type="ChEBI" id="CHEBI:15378"/>
        <dbReference type="ChEBI" id="CHEBI:18151"/>
        <dbReference type="ChEBI" id="CHEBI:55437"/>
        <dbReference type="ChEBI" id="CHEBI:57856"/>
        <dbReference type="ChEBI" id="CHEBI:59789"/>
        <dbReference type="EC" id="2.1.1.163"/>
    </reaction>
</comment>
<name>A0ABP9V7D7_9DEIO</name>
<keyword evidence="4" id="KW-0474">Menaquinone biosynthesis</keyword>
<dbReference type="GO" id="GO:0032259">
    <property type="term" value="P:methylation"/>
    <property type="evidence" value="ECO:0007669"/>
    <property type="project" value="UniProtKB-KW"/>
</dbReference>
<dbReference type="InterPro" id="IPR023576">
    <property type="entry name" value="UbiE/COQ5_MeTrFase_CS"/>
</dbReference>
<keyword evidence="1 4" id="KW-0489">Methyltransferase</keyword>
<evidence type="ECO:0000256" key="4">
    <source>
        <dbReference type="HAMAP-Rule" id="MF_01813"/>
    </source>
</evidence>
<feature type="binding site" evidence="4">
    <location>
        <begin position="123"/>
        <end position="124"/>
    </location>
    <ligand>
        <name>S-adenosyl-L-methionine</name>
        <dbReference type="ChEBI" id="CHEBI:59789"/>
    </ligand>
</feature>
<dbReference type="PROSITE" id="PS01183">
    <property type="entry name" value="UBIE_1"/>
    <property type="match status" value="1"/>
</dbReference>
<dbReference type="NCBIfam" id="NF001244">
    <property type="entry name" value="PRK00216.1-5"/>
    <property type="match status" value="1"/>
</dbReference>
<dbReference type="Proteomes" id="UP001458946">
    <property type="component" value="Unassembled WGS sequence"/>
</dbReference>
<evidence type="ECO:0000256" key="5">
    <source>
        <dbReference type="SAM" id="MobiDB-lite"/>
    </source>
</evidence>
<feature type="binding site" evidence="4">
    <location>
        <position position="77"/>
    </location>
    <ligand>
        <name>S-adenosyl-L-methionine</name>
        <dbReference type="ChEBI" id="CHEBI:59789"/>
    </ligand>
</feature>
<evidence type="ECO:0000313" key="7">
    <source>
        <dbReference type="Proteomes" id="UP001458946"/>
    </source>
</evidence>